<dbReference type="CDD" id="cd16917">
    <property type="entry name" value="HATPase_UhpB-NarQ-NarX-like"/>
    <property type="match status" value="1"/>
</dbReference>
<dbReference type="PANTHER" id="PTHR24421">
    <property type="entry name" value="NITRATE/NITRITE SENSOR PROTEIN NARX-RELATED"/>
    <property type="match status" value="1"/>
</dbReference>
<dbReference type="SUPFAM" id="SSF55874">
    <property type="entry name" value="ATPase domain of HSP90 chaperone/DNA topoisomerase II/histidine kinase"/>
    <property type="match status" value="1"/>
</dbReference>
<dbReference type="NCBIfam" id="TIGR00229">
    <property type="entry name" value="sensory_box"/>
    <property type="match status" value="1"/>
</dbReference>
<evidence type="ECO:0000259" key="6">
    <source>
        <dbReference type="PROSITE" id="PS50113"/>
    </source>
</evidence>
<evidence type="ECO:0000256" key="4">
    <source>
        <dbReference type="SAM" id="Phobius"/>
    </source>
</evidence>
<gene>
    <name evidence="7" type="ORF">G3M78_12635</name>
</gene>
<reference evidence="8" key="1">
    <citation type="submission" date="2020-02" db="EMBL/GenBank/DDBJ databases">
        <title>Genomic and physiological characterization of two novel Nitrospinaceae genera.</title>
        <authorList>
            <person name="Mueller A.J."/>
            <person name="Jung M.-Y."/>
            <person name="Strachan C.R."/>
            <person name="Herbold C.W."/>
            <person name="Kirkegaard R.H."/>
            <person name="Daims H."/>
        </authorList>
    </citation>
    <scope>NUCLEOTIDE SEQUENCE [LARGE SCALE GENOMIC DNA]</scope>
</reference>
<dbReference type="InterPro" id="IPR035965">
    <property type="entry name" value="PAS-like_dom_sf"/>
</dbReference>
<evidence type="ECO:0000313" key="7">
    <source>
        <dbReference type="EMBL" id="QPJ66194.1"/>
    </source>
</evidence>
<dbReference type="Proteomes" id="UP000594464">
    <property type="component" value="Chromosome"/>
</dbReference>
<dbReference type="Pfam" id="PF13426">
    <property type="entry name" value="PAS_9"/>
    <property type="match status" value="1"/>
</dbReference>
<keyword evidence="4" id="KW-0472">Membrane</keyword>
<dbReference type="GO" id="GO:0046983">
    <property type="term" value="F:protein dimerization activity"/>
    <property type="evidence" value="ECO:0007669"/>
    <property type="project" value="InterPro"/>
</dbReference>
<keyword evidence="3" id="KW-0902">Two-component regulatory system</keyword>
<keyword evidence="1" id="KW-0808">Transferase</keyword>
<dbReference type="InterPro" id="IPR000014">
    <property type="entry name" value="PAS"/>
</dbReference>
<keyword evidence="4" id="KW-1133">Transmembrane helix</keyword>
<keyword evidence="2" id="KW-0418">Kinase</keyword>
<evidence type="ECO:0000256" key="3">
    <source>
        <dbReference type="ARBA" id="ARBA00023012"/>
    </source>
</evidence>
<dbReference type="Gene3D" id="3.30.565.10">
    <property type="entry name" value="Histidine kinase-like ATPase, C-terminal domain"/>
    <property type="match status" value="1"/>
</dbReference>
<organism evidence="7 8">
    <name type="scientific">Candidatus Nitrohelix vancouverensis</name>
    <dbReference type="NCBI Taxonomy" id="2705534"/>
    <lineage>
        <taxon>Bacteria</taxon>
        <taxon>Pseudomonadati</taxon>
        <taxon>Nitrospinota/Tectimicrobiota group</taxon>
        <taxon>Nitrospinota</taxon>
        <taxon>Nitrospinia</taxon>
        <taxon>Nitrospinales</taxon>
        <taxon>Nitrospinaceae</taxon>
        <taxon>Candidatus Nitrohelix</taxon>
    </lineage>
</organism>
<dbReference type="InterPro" id="IPR011712">
    <property type="entry name" value="Sig_transdc_His_kin_sub3_dim/P"/>
</dbReference>
<evidence type="ECO:0000313" key="8">
    <source>
        <dbReference type="Proteomes" id="UP000594464"/>
    </source>
</evidence>
<dbReference type="InterPro" id="IPR000700">
    <property type="entry name" value="PAS-assoc_C"/>
</dbReference>
<keyword evidence="4" id="KW-0812">Transmembrane</keyword>
<dbReference type="PROSITE" id="PS50109">
    <property type="entry name" value="HIS_KIN"/>
    <property type="match status" value="1"/>
</dbReference>
<evidence type="ECO:0000259" key="5">
    <source>
        <dbReference type="PROSITE" id="PS50109"/>
    </source>
</evidence>
<dbReference type="InterPro" id="IPR036890">
    <property type="entry name" value="HATPase_C_sf"/>
</dbReference>
<dbReference type="Pfam" id="PF07730">
    <property type="entry name" value="HisKA_3"/>
    <property type="match status" value="1"/>
</dbReference>
<dbReference type="PROSITE" id="PS50113">
    <property type="entry name" value="PAC"/>
    <property type="match status" value="1"/>
</dbReference>
<name>A0A7T0C471_9BACT</name>
<dbReference type="GO" id="GO:0000155">
    <property type="term" value="F:phosphorelay sensor kinase activity"/>
    <property type="evidence" value="ECO:0007669"/>
    <property type="project" value="InterPro"/>
</dbReference>
<dbReference type="GO" id="GO:0016020">
    <property type="term" value="C:membrane"/>
    <property type="evidence" value="ECO:0007669"/>
    <property type="project" value="InterPro"/>
</dbReference>
<protein>
    <submittedName>
        <fullName evidence="7">PAS domain S-box protein</fullName>
    </submittedName>
</protein>
<dbReference type="Gene3D" id="1.20.5.1930">
    <property type="match status" value="1"/>
</dbReference>
<evidence type="ECO:0000256" key="2">
    <source>
        <dbReference type="ARBA" id="ARBA00022777"/>
    </source>
</evidence>
<sequence length="827" mass="92461">MAILSSYIFPLSVVFCVFFVDLFVELGVASGALYILALVTYYGTRDLKLLVRLSILCTLLILLGYILSPPGGEFWKIVLNRCLSISILWVFTFSQLWLDKTSKVELYEELVDRIHWTQNELSPDSTHDIIYNRLLEDLLSLSKSRFAIFLQVKPDENGELSPFFRASKFSGQSQEAAPRKELLRFQDEMIPTKDLSEGLLKTITQRKARSMYAVDGVVVSKSIDPLLPSFSSCLLLPINSGNVMDGVACVFNTNEDYPLSMSFILDPYLKSFSLALQSFQLRNDTGKAISSPKVNSIDFKSDSDSKKFDSIYSRMEEGVLTSSRKLIEMRDQLGSEIKKHQSSVDQQNRLMSILEFTSDFVGIAGIAGEVKYVNPAGRLMVGLGPDGDLSHLSISDFHETKAADYIFHYALPVAIKNGVWEGESSLIHKDGRIIPVSQVIVAHKSSTGAVDFFSTVARDITKQKTVEETLRLQNETKKSLINSLPAHISVIDTEGNIVLVNEAWVRFALENGLSNGNIFGSGTNYLEVCFNSGDEGGQAGRGILDVIKGISQTFKMEYSCHSEVEKRWFLLYVTPLVGEKQGAVVAHYPITDRVEAKTELEKSKGIIHGLYNRLKSEVEEEKLRMAHEIHDELGPCLTSLNMDIGWLQNQISNSQESIQNELDKMARKVSTTLLLVRKISTDLRPEILDLYGLSEAIKWKLDNIDDRLNLEYEFFSNHDFRDFSRDIALTLFRVFQEALTNTIRHSQATKIKVLLVRNKYGTLLRIIDNGSGIAHIENGPSLGVLGMQERVESVGGKFKIDGATGQGTVVEVQLPLMNGGNENGVDY</sequence>
<evidence type="ECO:0000256" key="1">
    <source>
        <dbReference type="ARBA" id="ARBA00022679"/>
    </source>
</evidence>
<dbReference type="Pfam" id="PF02518">
    <property type="entry name" value="HATPase_c"/>
    <property type="match status" value="1"/>
</dbReference>
<dbReference type="Gene3D" id="3.30.450.20">
    <property type="entry name" value="PAS domain"/>
    <property type="match status" value="2"/>
</dbReference>
<dbReference type="AlphaFoldDB" id="A0A7T0C471"/>
<dbReference type="EMBL" id="CP048620">
    <property type="protein sequence ID" value="QPJ66194.1"/>
    <property type="molecule type" value="Genomic_DNA"/>
</dbReference>
<dbReference type="SMART" id="SM00387">
    <property type="entry name" value="HATPase_c"/>
    <property type="match status" value="1"/>
</dbReference>
<dbReference type="PANTHER" id="PTHR24421:SF59">
    <property type="entry name" value="OXYGEN SENSOR HISTIDINE KINASE NREB"/>
    <property type="match status" value="1"/>
</dbReference>
<feature type="transmembrane region" description="Helical" evidence="4">
    <location>
        <begin position="49"/>
        <end position="66"/>
    </location>
</feature>
<dbReference type="KEGG" id="nva:G3M78_12635"/>
<dbReference type="SUPFAM" id="SSF55785">
    <property type="entry name" value="PYP-like sensor domain (PAS domain)"/>
    <property type="match status" value="2"/>
</dbReference>
<dbReference type="InterPro" id="IPR003594">
    <property type="entry name" value="HATPase_dom"/>
</dbReference>
<feature type="transmembrane region" description="Helical" evidence="4">
    <location>
        <begin position="7"/>
        <end position="37"/>
    </location>
</feature>
<accession>A0A7T0C471</accession>
<dbReference type="CDD" id="cd00130">
    <property type="entry name" value="PAS"/>
    <property type="match status" value="1"/>
</dbReference>
<feature type="domain" description="Histidine kinase" evidence="5">
    <location>
        <begin position="624"/>
        <end position="818"/>
    </location>
</feature>
<feature type="domain" description="PAC" evidence="6">
    <location>
        <begin position="420"/>
        <end position="472"/>
    </location>
</feature>
<dbReference type="InterPro" id="IPR005467">
    <property type="entry name" value="His_kinase_dom"/>
</dbReference>
<proteinExistence type="predicted"/>
<dbReference type="InterPro" id="IPR050482">
    <property type="entry name" value="Sensor_HK_TwoCompSys"/>
</dbReference>